<feature type="domain" description="SRS" evidence="3">
    <location>
        <begin position="34"/>
        <end position="157"/>
    </location>
</feature>
<dbReference type="Pfam" id="PF04092">
    <property type="entry name" value="SAG"/>
    <property type="match status" value="2"/>
</dbReference>
<dbReference type="Gene3D" id="2.60.40.1320">
    <property type="entry name" value="SRS domain"/>
    <property type="match status" value="2"/>
</dbReference>
<feature type="compositionally biased region" description="Polar residues" evidence="1">
    <location>
        <begin position="300"/>
        <end position="327"/>
    </location>
</feature>
<protein>
    <submittedName>
        <fullName evidence="4">SAG-related sequence SRS55A</fullName>
    </submittedName>
</protein>
<evidence type="ECO:0000256" key="2">
    <source>
        <dbReference type="SAM" id="SignalP"/>
    </source>
</evidence>
<keyword evidence="2" id="KW-0732">Signal</keyword>
<reference evidence="4 5" key="1">
    <citation type="submission" date="2014-03" db="EMBL/GenBank/DDBJ databases">
        <authorList>
            <person name="Sibley D."/>
            <person name="Venepally P."/>
            <person name="Karamycheva S."/>
            <person name="Hadjithomas M."/>
            <person name="Khan A."/>
            <person name="Brunk B."/>
            <person name="Roos D."/>
            <person name="Caler E."/>
            <person name="Lorenzi H."/>
        </authorList>
    </citation>
    <scope>NUCLEOTIDE SEQUENCE [LARGE SCALE GENOMIC DNA]</scope>
    <source>
        <strain evidence="5">p89</strain>
    </source>
</reference>
<dbReference type="AlphaFoldDB" id="A0A086K875"/>
<dbReference type="EMBL" id="AEYI02001179">
    <property type="protein sequence ID" value="KFG40593.1"/>
    <property type="molecule type" value="Genomic_DNA"/>
</dbReference>
<dbReference type="Proteomes" id="UP000028828">
    <property type="component" value="Unassembled WGS sequence"/>
</dbReference>
<dbReference type="OrthoDB" id="10593030at2759"/>
<evidence type="ECO:0000259" key="3">
    <source>
        <dbReference type="Pfam" id="PF04092"/>
    </source>
</evidence>
<dbReference type="GO" id="GO:0016020">
    <property type="term" value="C:membrane"/>
    <property type="evidence" value="ECO:0007669"/>
    <property type="project" value="InterPro"/>
</dbReference>
<gene>
    <name evidence="4" type="ORF">TGP89_309300</name>
</gene>
<dbReference type="VEuPathDB" id="ToxoDB:TGP89_309300"/>
<name>A0A086K875_TOXGO</name>
<evidence type="ECO:0000313" key="5">
    <source>
        <dbReference type="Proteomes" id="UP000028828"/>
    </source>
</evidence>
<evidence type="ECO:0000313" key="4">
    <source>
        <dbReference type="EMBL" id="KFG40593.1"/>
    </source>
</evidence>
<dbReference type="InterPro" id="IPR036755">
    <property type="entry name" value="SRS_dom_sf"/>
</dbReference>
<feature type="domain" description="SRS" evidence="3">
    <location>
        <begin position="178"/>
        <end position="299"/>
    </location>
</feature>
<sequence>MGGFQVFNFFRNAVSATILIGLACWSASAAELANVISCKNGTDFVATSLKQANSKIVLKCSEGATIVPPINSKQFCKDAGCTQQDQLTQVGVSAGAASEVEVAGVSQKADELTLTLTKNPTISQTVYFQCIGPKKLREQSGLTEQDSATKVACTIQLAIHGSVPASTPTEEKECKYGQNLRISLRPDSRKVTFRCQEDGVLSPTNFEQTFKGNACNDEAAKVNLTELVPSASLVEGRSSVSKDDLSTFSIRGYLDAYTLEVSGNLNTDTELCYKCIRTATDRLATEPDLSNECKILITVSGKTTTPDQQGDEPQSGDSDVPTDQPNSDAPDETPSEPDQKPDGAEKPTGSSARKSTTGVAILAVLMMFSVLPYMR</sequence>
<evidence type="ECO:0000256" key="1">
    <source>
        <dbReference type="SAM" id="MobiDB-lite"/>
    </source>
</evidence>
<feature type="signal peptide" evidence="2">
    <location>
        <begin position="1"/>
        <end position="29"/>
    </location>
</feature>
<comment type="caution">
    <text evidence="4">The sequence shown here is derived from an EMBL/GenBank/DDBJ whole genome shotgun (WGS) entry which is preliminary data.</text>
</comment>
<feature type="region of interest" description="Disordered" evidence="1">
    <location>
        <begin position="300"/>
        <end position="356"/>
    </location>
</feature>
<dbReference type="InterPro" id="IPR007226">
    <property type="entry name" value="SRS_dom"/>
</dbReference>
<dbReference type="SUPFAM" id="SSF74877">
    <property type="entry name" value="Major surface antigen p30, SAG1"/>
    <property type="match status" value="2"/>
</dbReference>
<proteinExistence type="predicted"/>
<accession>A0A086K875</accession>
<organism evidence="4 5">
    <name type="scientific">Toxoplasma gondii p89</name>
    <dbReference type="NCBI Taxonomy" id="943119"/>
    <lineage>
        <taxon>Eukaryota</taxon>
        <taxon>Sar</taxon>
        <taxon>Alveolata</taxon>
        <taxon>Apicomplexa</taxon>
        <taxon>Conoidasida</taxon>
        <taxon>Coccidia</taxon>
        <taxon>Eucoccidiorida</taxon>
        <taxon>Eimeriorina</taxon>
        <taxon>Sarcocystidae</taxon>
        <taxon>Toxoplasma</taxon>
    </lineage>
</organism>
<feature type="chain" id="PRO_5001808898" evidence="2">
    <location>
        <begin position="30"/>
        <end position="375"/>
    </location>
</feature>